<feature type="transmembrane region" description="Helical" evidence="1">
    <location>
        <begin position="645"/>
        <end position="664"/>
    </location>
</feature>
<dbReference type="InterPro" id="IPR001646">
    <property type="entry name" value="5peptide_repeat"/>
</dbReference>
<dbReference type="Pfam" id="PF13576">
    <property type="entry name" value="Pentapeptide_3"/>
    <property type="match status" value="1"/>
</dbReference>
<dbReference type="AlphaFoldDB" id="A0A1Y5ND10"/>
<evidence type="ECO:0000313" key="3">
    <source>
        <dbReference type="Proteomes" id="UP000196534"/>
    </source>
</evidence>
<keyword evidence="1" id="KW-0812">Transmembrane</keyword>
<keyword evidence="1" id="KW-1133">Transmembrane helix</keyword>
<name>A0A1Y5ND10_9BACT</name>
<feature type="transmembrane region" description="Helical" evidence="1">
    <location>
        <begin position="557"/>
        <end position="578"/>
    </location>
</feature>
<evidence type="ECO:0000256" key="1">
    <source>
        <dbReference type="SAM" id="Phobius"/>
    </source>
</evidence>
<feature type="transmembrane region" description="Helical" evidence="1">
    <location>
        <begin position="590"/>
        <end position="614"/>
    </location>
</feature>
<evidence type="ECO:0008006" key="4">
    <source>
        <dbReference type="Google" id="ProtNLM"/>
    </source>
</evidence>
<comment type="caution">
    <text evidence="2">The sequence shown here is derived from an EMBL/GenBank/DDBJ whole genome shotgun (WGS) entry which is preliminary data.</text>
</comment>
<dbReference type="EMBL" id="NDYR01000007">
    <property type="protein sequence ID" value="OUT18677.1"/>
    <property type="molecule type" value="Genomic_DNA"/>
</dbReference>
<proteinExistence type="predicted"/>
<gene>
    <name evidence="2" type="ORF">B9N61_04265</name>
</gene>
<dbReference type="RefSeq" id="WP_087586071.1">
    <property type="nucleotide sequence ID" value="NZ_CABMKP010000007.1"/>
</dbReference>
<protein>
    <recommendedName>
        <fullName evidence="4">Pentapeptide repeat-containing protein</fullName>
    </recommendedName>
</protein>
<feature type="transmembrane region" description="Helical" evidence="1">
    <location>
        <begin position="620"/>
        <end position="638"/>
    </location>
</feature>
<feature type="transmembrane region" description="Helical" evidence="1">
    <location>
        <begin position="811"/>
        <end position="828"/>
    </location>
</feature>
<reference evidence="2 3" key="1">
    <citation type="submission" date="2017-04" db="EMBL/GenBank/DDBJ databases">
        <title>Complete genome of Campylobacter concisus ATCC 33237T and draft genomes for an additional eight well characterized C. concisus strains.</title>
        <authorList>
            <person name="Cornelius A.J."/>
            <person name="Miller W.G."/>
            <person name="Lastovica A.J."/>
            <person name="On S.L."/>
            <person name="French N.P."/>
            <person name="Vandenberg O."/>
            <person name="Biggs P.J."/>
        </authorList>
    </citation>
    <scope>NUCLEOTIDE SEQUENCE [LARGE SCALE GENOMIC DNA]</scope>
    <source>
        <strain evidence="2 3">Lasto205.94</strain>
    </source>
</reference>
<feature type="transmembrane region" description="Helical" evidence="1">
    <location>
        <begin position="670"/>
        <end position="698"/>
    </location>
</feature>
<evidence type="ECO:0000313" key="2">
    <source>
        <dbReference type="EMBL" id="OUT18677.1"/>
    </source>
</evidence>
<organism evidence="2 3">
    <name type="scientific">Campylobacter concisus</name>
    <dbReference type="NCBI Taxonomy" id="199"/>
    <lineage>
        <taxon>Bacteria</taxon>
        <taxon>Pseudomonadati</taxon>
        <taxon>Campylobacterota</taxon>
        <taxon>Epsilonproteobacteria</taxon>
        <taxon>Campylobacterales</taxon>
        <taxon>Campylobacteraceae</taxon>
        <taxon>Campylobacter</taxon>
    </lineage>
</organism>
<keyword evidence="1" id="KW-0472">Membrane</keyword>
<dbReference type="Proteomes" id="UP000196534">
    <property type="component" value="Unassembled WGS sequence"/>
</dbReference>
<sequence length="839" mass="97114">MDVNIEELLSSKRDLSEEEFNENPELLYLVGDYGFNIIKGKIFIADGWYILDKVMLDSRVNAIRTYRFNQLSYYNINFVDYIKNTKTKTLFNNCVLYCSPVADTVVEINTEIIFNNCINTNDDGKAINGYIFKKRIYLNNSNIDFNDCTFEDDFKCENANFDVDFSQSKFTKNFTFHLLQSRNINFKGALFYANASFKVIQKIESANFYQANFKNTVSFSSIGFGNGLVDFSKAKFDKAVSFYRCAFGGETKFNGVIFGGIAKFTRATFNNVVNFDKTNFKDESRFYKTQFSKTTILTETNFENKANFSSAIFNEKSYFTNAVFEADTDFSSVTFTDEARFLNADFKDTTTFESAEFKGKADFKTDKNLTFGKDANFSNTTFQDNAYFNSRVFEDFVDFRESDFKRVACFYGAIFKKPVNFSSIIFNGALNFVNAKTDFTYEELKKFIEDTSTNNIEKCISATNDFRDGFRLMKHALNNKGNALDASLFHRLELYCKELELEFTLENAKAKNNENSKEVKSVDEVEAKFKSKSRIELFLDLITLKLYRNTSDHHTNLLRIINFMALTIAVYGFSLYAYENFILTQLVNYSYQWTCFASVLVVSLALLAICHQAAKYNIAWKNMLIGFIVLALMSILIVSLLDIKYVAYIALFVTSYLLLYFAILKYEYDWIYLIYYSLLIVILFIKPFLIAPFISIFTSEQAIESKFKEYTIRYNENGLDDMLLDANLTNTKKDNKIDFIVENRKAILDELDDDKTLLNDFVEKSFRYAESFMNHNMSNKNIQKKEAPQKPYTEALAALKYDEIMQSIRKSANLLYGFIMLLVIYSLTKTTRRNSVVPS</sequence>
<accession>A0A1Y5ND10</accession>